<feature type="compositionally biased region" description="Polar residues" evidence="12">
    <location>
        <begin position="1397"/>
        <end position="1413"/>
    </location>
</feature>
<dbReference type="InterPro" id="IPR005162">
    <property type="entry name" value="Retrotrans_gag_dom"/>
</dbReference>
<dbReference type="PANTHER" id="PTHR37984">
    <property type="entry name" value="PROTEIN CBG26694"/>
    <property type="match status" value="1"/>
</dbReference>
<dbReference type="Pfam" id="PF08284">
    <property type="entry name" value="RVP_2"/>
    <property type="match status" value="1"/>
</dbReference>
<dbReference type="PROSITE" id="PS50158">
    <property type="entry name" value="ZF_CCHC"/>
    <property type="match status" value="2"/>
</dbReference>
<dbReference type="PANTHER" id="PTHR37984:SF5">
    <property type="entry name" value="PROTEIN NYNRIN-LIKE"/>
    <property type="match status" value="1"/>
</dbReference>
<feature type="compositionally biased region" description="Polar residues" evidence="12">
    <location>
        <begin position="1"/>
        <end position="12"/>
    </location>
</feature>
<dbReference type="InterPro" id="IPR036875">
    <property type="entry name" value="Znf_CCHC_sf"/>
</dbReference>
<dbReference type="Gene3D" id="3.30.70.270">
    <property type="match status" value="4"/>
</dbReference>
<feature type="region of interest" description="Disordered" evidence="12">
    <location>
        <begin position="1020"/>
        <end position="1085"/>
    </location>
</feature>
<evidence type="ECO:0000256" key="3">
    <source>
        <dbReference type="ARBA" id="ARBA00022679"/>
    </source>
</evidence>
<dbReference type="SUPFAM" id="SSF56672">
    <property type="entry name" value="DNA/RNA polymerases"/>
    <property type="match status" value="2"/>
</dbReference>
<keyword evidence="9" id="KW-0511">Multifunctional enzyme</keyword>
<dbReference type="InterPro" id="IPR000477">
    <property type="entry name" value="RT_dom"/>
</dbReference>
<evidence type="ECO:0000256" key="4">
    <source>
        <dbReference type="ARBA" id="ARBA00022695"/>
    </source>
</evidence>
<evidence type="ECO:0000313" key="15">
    <source>
        <dbReference type="EMBL" id="QRW22070.1"/>
    </source>
</evidence>
<reference evidence="15" key="1">
    <citation type="submission" date="2020-05" db="EMBL/GenBank/DDBJ databases">
        <title>Evolutionary and genomic comparisons of hybrid uninucleate and nonhybrid Rhizoctonia fungi.</title>
        <authorList>
            <person name="Li C."/>
            <person name="Chen X."/>
        </authorList>
    </citation>
    <scope>NUCLEOTIDE SEQUENCE</scope>
    <source>
        <strain evidence="15">AG-1 IA</strain>
    </source>
</reference>
<keyword evidence="11" id="KW-0175">Coiled coil</keyword>
<keyword evidence="3" id="KW-0808">Transferase</keyword>
<dbReference type="InterPro" id="IPR021109">
    <property type="entry name" value="Peptidase_aspartic_dom_sf"/>
</dbReference>
<evidence type="ECO:0000313" key="16">
    <source>
        <dbReference type="Proteomes" id="UP000650533"/>
    </source>
</evidence>
<dbReference type="SMART" id="SM00343">
    <property type="entry name" value="ZnF_C2HC"/>
    <property type="match status" value="2"/>
</dbReference>
<dbReference type="Proteomes" id="UP000650533">
    <property type="component" value="Chromosome 8"/>
</dbReference>
<dbReference type="Pfam" id="PF03732">
    <property type="entry name" value="Retrotrans_gag"/>
    <property type="match status" value="2"/>
</dbReference>
<evidence type="ECO:0000256" key="9">
    <source>
        <dbReference type="ARBA" id="ARBA00023268"/>
    </source>
</evidence>
<evidence type="ECO:0000259" key="14">
    <source>
        <dbReference type="PROSITE" id="PS50878"/>
    </source>
</evidence>
<evidence type="ECO:0000256" key="7">
    <source>
        <dbReference type="ARBA" id="ARBA00022759"/>
    </source>
</evidence>
<dbReference type="InterPro" id="IPR041577">
    <property type="entry name" value="RT_RNaseH_2"/>
</dbReference>
<feature type="coiled-coil region" evidence="11">
    <location>
        <begin position="1104"/>
        <end position="1131"/>
    </location>
</feature>
<dbReference type="GO" id="GO:0016779">
    <property type="term" value="F:nucleotidyltransferase activity"/>
    <property type="evidence" value="ECO:0007669"/>
    <property type="project" value="UniProtKB-KW"/>
</dbReference>
<dbReference type="SUPFAM" id="SSF57756">
    <property type="entry name" value="Retrovirus zinc finger-like domains"/>
    <property type="match status" value="1"/>
</dbReference>
<evidence type="ECO:0000256" key="10">
    <source>
        <dbReference type="PROSITE-ProRule" id="PRU00047"/>
    </source>
</evidence>
<dbReference type="InterPro" id="IPR050951">
    <property type="entry name" value="Retrovirus_Pol_polyprotein"/>
</dbReference>
<feature type="domain" description="CCHC-type" evidence="13">
    <location>
        <begin position="1441"/>
        <end position="1455"/>
    </location>
</feature>
<dbReference type="InterPro" id="IPR001878">
    <property type="entry name" value="Znf_CCHC"/>
</dbReference>
<dbReference type="Pfam" id="PF17919">
    <property type="entry name" value="RT_RNaseH_2"/>
    <property type="match status" value="2"/>
</dbReference>
<evidence type="ECO:0000256" key="5">
    <source>
        <dbReference type="ARBA" id="ARBA00022722"/>
    </source>
</evidence>
<dbReference type="SUPFAM" id="SSF50630">
    <property type="entry name" value="Acid proteases"/>
    <property type="match status" value="2"/>
</dbReference>
<gene>
    <name evidence="15" type="ORF">RhiXN_09657</name>
</gene>
<dbReference type="InterPro" id="IPR043502">
    <property type="entry name" value="DNA/RNA_pol_sf"/>
</dbReference>
<dbReference type="GO" id="GO:0003677">
    <property type="term" value="F:DNA binding"/>
    <property type="evidence" value="ECO:0007669"/>
    <property type="project" value="UniProtKB-KW"/>
</dbReference>
<keyword evidence="10" id="KW-0479">Metal-binding</keyword>
<feature type="region of interest" description="Disordered" evidence="12">
    <location>
        <begin position="1386"/>
        <end position="1432"/>
    </location>
</feature>
<feature type="region of interest" description="Disordered" evidence="12">
    <location>
        <begin position="1"/>
        <end position="27"/>
    </location>
</feature>
<keyword evidence="10" id="KW-0862">Zinc</keyword>
<keyword evidence="6" id="KW-0064">Aspartyl protease</keyword>
<feature type="region of interest" description="Disordered" evidence="12">
    <location>
        <begin position="351"/>
        <end position="390"/>
    </location>
</feature>
<dbReference type="GO" id="GO:0004519">
    <property type="term" value="F:endonuclease activity"/>
    <property type="evidence" value="ECO:0007669"/>
    <property type="project" value="UniProtKB-KW"/>
</dbReference>
<feature type="compositionally biased region" description="Polar residues" evidence="12">
    <location>
        <begin position="355"/>
        <end position="390"/>
    </location>
</feature>
<proteinExistence type="predicted"/>
<feature type="domain" description="Reverse transcriptase" evidence="14">
    <location>
        <begin position="663"/>
        <end position="842"/>
    </location>
</feature>
<dbReference type="RefSeq" id="XP_043182307.1">
    <property type="nucleotide sequence ID" value="XM_043329473.1"/>
</dbReference>
<evidence type="ECO:0000256" key="11">
    <source>
        <dbReference type="SAM" id="Coils"/>
    </source>
</evidence>
<keyword evidence="7" id="KW-0255">Endonuclease</keyword>
<keyword evidence="7" id="KW-0378">Hydrolase</keyword>
<dbReference type="KEGG" id="rsx:RhiXN_09657"/>
<evidence type="ECO:0000256" key="1">
    <source>
        <dbReference type="ARBA" id="ARBA00022664"/>
    </source>
</evidence>
<dbReference type="CDD" id="cd09274">
    <property type="entry name" value="RNase_HI_RT_Ty3"/>
    <property type="match status" value="2"/>
</dbReference>
<feature type="domain" description="CCHC-type" evidence="13">
    <location>
        <begin position="406"/>
        <end position="420"/>
    </location>
</feature>
<dbReference type="Gene3D" id="3.10.10.10">
    <property type="entry name" value="HIV Type 1 Reverse Transcriptase, subunit A, domain 1"/>
    <property type="match status" value="2"/>
</dbReference>
<feature type="domain" description="Reverse transcriptase" evidence="14">
    <location>
        <begin position="1678"/>
        <end position="1857"/>
    </location>
</feature>
<keyword evidence="2" id="KW-0645">Protease</keyword>
<feature type="compositionally biased region" description="Polar residues" evidence="12">
    <location>
        <begin position="1020"/>
        <end position="1047"/>
    </location>
</feature>
<dbReference type="CDD" id="cd01647">
    <property type="entry name" value="RT_LTR"/>
    <property type="match status" value="2"/>
</dbReference>
<feature type="region of interest" description="Disordered" evidence="12">
    <location>
        <begin position="92"/>
        <end position="120"/>
    </location>
</feature>
<dbReference type="InterPro" id="IPR043128">
    <property type="entry name" value="Rev_trsase/Diguanyl_cyclase"/>
</dbReference>
<keyword evidence="1" id="KW-0507">mRNA processing</keyword>
<dbReference type="GO" id="GO:0006397">
    <property type="term" value="P:mRNA processing"/>
    <property type="evidence" value="ECO:0007669"/>
    <property type="project" value="UniProtKB-KW"/>
</dbReference>
<keyword evidence="5" id="KW-0540">Nuclease</keyword>
<accession>A0A8H8NZ18</accession>
<evidence type="ECO:0000256" key="6">
    <source>
        <dbReference type="ARBA" id="ARBA00022750"/>
    </source>
</evidence>
<evidence type="ECO:0000256" key="8">
    <source>
        <dbReference type="ARBA" id="ARBA00023125"/>
    </source>
</evidence>
<dbReference type="PROSITE" id="PS50878">
    <property type="entry name" value="RT_POL"/>
    <property type="match status" value="2"/>
</dbReference>
<dbReference type="GO" id="GO:0004190">
    <property type="term" value="F:aspartic-type endopeptidase activity"/>
    <property type="evidence" value="ECO:0007669"/>
    <property type="project" value="UniProtKB-KW"/>
</dbReference>
<evidence type="ECO:0000256" key="12">
    <source>
        <dbReference type="SAM" id="MobiDB-lite"/>
    </source>
</evidence>
<keyword evidence="10" id="KW-0863">Zinc-finger</keyword>
<evidence type="ECO:0000259" key="13">
    <source>
        <dbReference type="PROSITE" id="PS50158"/>
    </source>
</evidence>
<evidence type="ECO:0000256" key="2">
    <source>
        <dbReference type="ARBA" id="ARBA00022670"/>
    </source>
</evidence>
<dbReference type="Pfam" id="PF00078">
    <property type="entry name" value="RVT_1"/>
    <property type="match status" value="2"/>
</dbReference>
<dbReference type="CDD" id="cd00303">
    <property type="entry name" value="retropepsin_like"/>
    <property type="match status" value="2"/>
</dbReference>
<dbReference type="GO" id="GO:0006508">
    <property type="term" value="P:proteolysis"/>
    <property type="evidence" value="ECO:0007669"/>
    <property type="project" value="UniProtKB-KW"/>
</dbReference>
<dbReference type="EMBL" id="CP059665">
    <property type="protein sequence ID" value="QRW22070.1"/>
    <property type="molecule type" value="Genomic_DNA"/>
</dbReference>
<dbReference type="GeneID" id="67031936"/>
<keyword evidence="8" id="KW-0238">DNA-binding</keyword>
<dbReference type="GO" id="GO:0008270">
    <property type="term" value="F:zinc ion binding"/>
    <property type="evidence" value="ECO:0007669"/>
    <property type="project" value="UniProtKB-KW"/>
</dbReference>
<name>A0A8H8NZ18_9AGAM</name>
<dbReference type="Gene3D" id="2.40.70.10">
    <property type="entry name" value="Acid Proteases"/>
    <property type="match status" value="2"/>
</dbReference>
<organism evidence="15 16">
    <name type="scientific">Rhizoctonia solani</name>
    <dbReference type="NCBI Taxonomy" id="456999"/>
    <lineage>
        <taxon>Eukaryota</taxon>
        <taxon>Fungi</taxon>
        <taxon>Dikarya</taxon>
        <taxon>Basidiomycota</taxon>
        <taxon>Agaricomycotina</taxon>
        <taxon>Agaricomycetes</taxon>
        <taxon>Cantharellales</taxon>
        <taxon>Ceratobasidiaceae</taxon>
        <taxon>Rhizoctonia</taxon>
    </lineage>
</organism>
<protein>
    <submittedName>
        <fullName evidence="15">Retrotransposable element Tf2 protein</fullName>
    </submittedName>
</protein>
<sequence>MATRSRPPSQACSPVDQGQLEPLFPPASPELGKVSLKRVIRLLWGLQSQVDRIKRTLLEQVEISQEVCTNVKNISQAVDVVKDGLAQLQLPWGPHTPEDQKPPAVEETPRAAPKAKPIGKAQPFLGAPAPIISTGAPRHDPLSLFNPYPSSSFPLGPAPAPQGPPPAPIVTPVQPPAPSTVKVDHPDAFKGKIGLEAKQWLTRMLAWVRLNQRQFPLDLEVLSFLLMNMTEAGGAWAHPHLDQLGSYRALIQTVDEFKVKFLAAFGDPDATRAAERKITSLTQTGTCAEYITKFRTLQMELDWNDAALCGQFARGLHWEVQRQIAMRERQPRTLRELQDAALVIDNALREEHASHPQQGNKSSKTTTTPNRGASTGQQATKTGPLSSNPNYVLEEERNRHCAEGLCVKCGRAGHKFAKCRTGWKATPKEDKGKAKETAKIGKDSEYQLGKDCIEICHVSTASKLSPLFTIPIQPKQAESIEVLIDSGATSSFMHPQTAESLRLPLIDLPSPCTVTTLDGLSPQAGKIWKKASLTFSLDGKQMTKTFLICNTGSHAAILGLKWLDAHNPEIDWNMQTLTFPHAAPEHVAIAKEEEADKNPLEGVPSKYHQYAKVFGEEEFNKLPPHRHYNIGIELTEEGPLSSPLYSMTDAESATLKDWLRDKLKAGKICPSKSSISSPVMFVPKKDGSCCLVVDYCRLNNRTKKNVYPLPCPDDLMAQLRGAKVFTKLDLRWGYNNVRVKEGNKWKTAFCTKYSLYESLVMTFGLTNAPAAFQHFMNKLFKDLLDVCVIIYLDDILIYSKTDANHTQHVHKVLKRLMDNQLFCKASKCTFHVTLVEYLGIIVLDKGFSLDKLKIQAVQEWPTPTKVKEVQSFLGPLHNLVKKDTVWKWETKEQEAFQGLKDAITNAPVLCHADPSKPYFLETDASGAALGSILSQRQEDGRLHPLGFLLESFKAAKQNYNTHNKELLAIIRSFEYWRIFLEGTLHPITVFTDHCNLERLTQTLSARTIKRPISPVTGTISPTLPIITSRTPSCASSRASQRTASHQGRSYPHEMATRSRSTARPASPLDQGELGPTLPATAAESSGLEPKVYREISLGRAISLILGLQNQILQLERELEETKEATKEAQDWMGAVNQALTCIEARGGAPHTPEDWRPLAIEATPRPLPKTNTIPAPSAPLIAWANPTRAPLPFTQPTPVRAPPQVHTPPPPSPIRLRSPQFPQPAAPVAAYSIPVKVDHPDAYTGKIGNKACQWLTQMLAWVRLNQRMFPTNQEVLSFLLMNMKDVAGAWAHPHLDQLGSHRALIQLVDNFRTEFLAAFGNPDATQAAERQITHLTQTGTCAEYITKFRTIAMDLDWNDATLCGQFARGLHWENVAMVIDNALRKERASHPPKGNKPGTSSTNPNRGASTGQPATKPGRLSSNPNFVSKEEQNRRRAEGLCIKCGKAGHKFAECRTGWKATPKEEGVKKEAAKIGKEISPLFTISINPEKQADPLEVLIDSGATSLFLHPHTAELLRLPLIDLPQPRTVTMLDGSSPQAGKIWKKAHLTFLFDGKQMMETFLICNTGSHAAILGIKWLEAHNPEIDWNSRTLSFPHTPPEHATIAEEEEADQKPLEGVPSKYHQYAKVFGEEEFNKLPPHRHYDIGIELTEEGPLNSPLYSMTDAESATLKDWLKDELKAGKIRPSKSPISSPVMFVPKKDGSCRLVVDYCRLNNRTKKNVYPLPRPDDLMAQLRGAKIFTKLDLRWGYNNVQVKEGNKWKTAFRTKYGLYKSLVMTFGLTNAPAAFQHFMNKLFKDLLDICVIIYLDDILIYSKDDATHTKHVHEVLKRLMDNQLFCKASKCTFHVTSVEYLGIIVLDKGFSLDKLKIQAVQEWPIPTKVKEVQLFLGFANFLRRFVANFSHMARPLHNLVRKDTPWKWDTREQEAFQDLKDAITNAPVLCHADPTKPYFLETDASGAALGSILSQRQEDGRLHPLGFLSELFKGAEQNYDTHDKELLAIIRSFEYWRIFLEGTKHPITVFTDHCNLEYWKESRTFNRRHAQWHLLLAGYNFQIVYCPGKQSGKPDALSRRSDHANIPPAVQTMLPDPVFANIALVTPEKELQRQIKASLDQDESLEEILQFLQNNSKAPPSIKRAFKDYKMEAGLLFYQG</sequence>
<dbReference type="FunFam" id="3.30.70.270:FF:000020">
    <property type="entry name" value="Transposon Tf2-6 polyprotein-like Protein"/>
    <property type="match status" value="1"/>
</dbReference>
<keyword evidence="4" id="KW-0548">Nucleotidyltransferase</keyword>